<evidence type="ECO:0000313" key="2">
    <source>
        <dbReference type="EMBL" id="MFD0897461.1"/>
    </source>
</evidence>
<dbReference type="Proteomes" id="UP001597104">
    <property type="component" value="Unassembled WGS sequence"/>
</dbReference>
<reference evidence="3" key="1">
    <citation type="journal article" date="2019" name="Int. J. Syst. Evol. Microbiol.">
        <title>The Global Catalogue of Microorganisms (GCM) 10K type strain sequencing project: providing services to taxonomists for standard genome sequencing and annotation.</title>
        <authorList>
            <consortium name="The Broad Institute Genomics Platform"/>
            <consortium name="The Broad Institute Genome Sequencing Center for Infectious Disease"/>
            <person name="Wu L."/>
            <person name="Ma J."/>
        </authorList>
    </citation>
    <scope>NUCLEOTIDE SEQUENCE [LARGE SCALE GENOMIC DNA]</scope>
    <source>
        <strain evidence="3">CCM 8925</strain>
    </source>
</reference>
<gene>
    <name evidence="2" type="ORF">ACFQZ7_06875</name>
</gene>
<keyword evidence="1" id="KW-0812">Transmembrane</keyword>
<evidence type="ECO:0000313" key="3">
    <source>
        <dbReference type="Proteomes" id="UP001597104"/>
    </source>
</evidence>
<name>A0ABW3EB01_9LACO</name>
<comment type="caution">
    <text evidence="2">The sequence shown here is derived from an EMBL/GenBank/DDBJ whole genome shotgun (WGS) entry which is preliminary data.</text>
</comment>
<proteinExistence type="predicted"/>
<dbReference type="EMBL" id="JBHTIO010000033">
    <property type="protein sequence ID" value="MFD0897461.1"/>
    <property type="molecule type" value="Genomic_DNA"/>
</dbReference>
<keyword evidence="1" id="KW-0472">Membrane</keyword>
<feature type="transmembrane region" description="Helical" evidence="1">
    <location>
        <begin position="6"/>
        <end position="26"/>
    </location>
</feature>
<accession>A0ABW3EB01</accession>
<keyword evidence="3" id="KW-1185">Reference proteome</keyword>
<feature type="transmembrane region" description="Helical" evidence="1">
    <location>
        <begin position="38"/>
        <end position="60"/>
    </location>
</feature>
<protein>
    <submittedName>
        <fullName evidence="2">Uncharacterized protein</fullName>
    </submittedName>
</protein>
<evidence type="ECO:0000256" key="1">
    <source>
        <dbReference type="SAM" id="Phobius"/>
    </source>
</evidence>
<sequence length="62" mass="6890">MITFFVGLFYVALIVTVGLIVYRVYLLTKHERVRGPKVSRYVLYAAAAAMVCAIVIGALLQK</sequence>
<keyword evidence="1" id="KW-1133">Transmembrane helix</keyword>
<organism evidence="2 3">
    <name type="scientific">Loigolactobacillus binensis</name>
    <dbReference type="NCBI Taxonomy" id="2559922"/>
    <lineage>
        <taxon>Bacteria</taxon>
        <taxon>Bacillati</taxon>
        <taxon>Bacillota</taxon>
        <taxon>Bacilli</taxon>
        <taxon>Lactobacillales</taxon>
        <taxon>Lactobacillaceae</taxon>
        <taxon>Loigolactobacillus</taxon>
    </lineage>
</organism>
<dbReference type="RefSeq" id="WP_137637949.1">
    <property type="nucleotide sequence ID" value="NZ_BJDN01000015.1"/>
</dbReference>